<feature type="domain" description="VRR-NUC" evidence="4">
    <location>
        <begin position="61"/>
        <end position="117"/>
    </location>
</feature>
<dbReference type="GO" id="GO:0016788">
    <property type="term" value="F:hydrolase activity, acting on ester bonds"/>
    <property type="evidence" value="ECO:0007669"/>
    <property type="project" value="InterPro"/>
</dbReference>
<dbReference type="GO" id="GO:0003676">
    <property type="term" value="F:nucleic acid binding"/>
    <property type="evidence" value="ECO:0007669"/>
    <property type="project" value="InterPro"/>
</dbReference>
<dbReference type="InterPro" id="IPR014883">
    <property type="entry name" value="VRR_NUC"/>
</dbReference>
<evidence type="ECO:0000256" key="2">
    <source>
        <dbReference type="ARBA" id="ARBA00022722"/>
    </source>
</evidence>
<dbReference type="InterPro" id="IPR011856">
    <property type="entry name" value="tRNA_endonuc-like_dom_sf"/>
</dbReference>
<evidence type="ECO:0000256" key="1">
    <source>
        <dbReference type="ARBA" id="ARBA00001946"/>
    </source>
</evidence>
<dbReference type="Pfam" id="PF08774">
    <property type="entry name" value="VRR_NUC"/>
    <property type="match status" value="1"/>
</dbReference>
<dbReference type="Gene3D" id="3.40.1350.10">
    <property type="match status" value="1"/>
</dbReference>
<dbReference type="EMBL" id="BK015355">
    <property type="protein sequence ID" value="DAE02891.1"/>
    <property type="molecule type" value="Genomic_DNA"/>
</dbReference>
<accession>A0A8S5P8X6</accession>
<name>A0A8S5P8X6_9CAUD</name>
<keyword evidence="2" id="KW-0540">Nuclease</keyword>
<evidence type="ECO:0000313" key="5">
    <source>
        <dbReference type="EMBL" id="DAE02891.1"/>
    </source>
</evidence>
<organism evidence="5">
    <name type="scientific">Siphoviridae sp. ct8Hx23</name>
    <dbReference type="NCBI Taxonomy" id="2825360"/>
    <lineage>
        <taxon>Viruses</taxon>
        <taxon>Duplodnaviria</taxon>
        <taxon>Heunggongvirae</taxon>
        <taxon>Uroviricota</taxon>
        <taxon>Caudoviricetes</taxon>
    </lineage>
</organism>
<evidence type="ECO:0000256" key="3">
    <source>
        <dbReference type="ARBA" id="ARBA00022801"/>
    </source>
</evidence>
<reference evidence="5" key="1">
    <citation type="journal article" date="2021" name="Proc. Natl. Acad. Sci. U.S.A.">
        <title>A Catalog of Tens of Thousands of Viruses from Human Metagenomes Reveals Hidden Associations with Chronic Diseases.</title>
        <authorList>
            <person name="Tisza M.J."/>
            <person name="Buck C.B."/>
        </authorList>
    </citation>
    <scope>NUCLEOTIDE SEQUENCE</scope>
    <source>
        <strain evidence="5">Ct8Hx23</strain>
    </source>
</reference>
<evidence type="ECO:0000259" key="4">
    <source>
        <dbReference type="Pfam" id="PF08774"/>
    </source>
</evidence>
<dbReference type="GO" id="GO:0004518">
    <property type="term" value="F:nuclease activity"/>
    <property type="evidence" value="ECO:0007669"/>
    <property type="project" value="UniProtKB-KW"/>
</dbReference>
<keyword evidence="3" id="KW-0378">Hydrolase</keyword>
<proteinExistence type="predicted"/>
<comment type="cofactor">
    <cofactor evidence="1">
        <name>Mg(2+)</name>
        <dbReference type="ChEBI" id="CHEBI:18420"/>
    </cofactor>
</comment>
<sequence>MTTRGSTSGKAPTPTEHEEQVALIGWWNMYAKARHMPSLLLMAIPNGGRRTTVTGARLHAEGVRAGIPDLFLAIARGEWHGLWLEMKRRKGGFLSDPQREALLALKLEGYYTAVCYGWDEAREAILDYLEDDHVDA</sequence>
<protein>
    <submittedName>
        <fullName evidence="5">Nuclease</fullName>
    </submittedName>
</protein>